<geneLocation type="plasmid" evidence="1 2">
    <name>pLCK3</name>
</geneLocation>
<protein>
    <recommendedName>
        <fullName evidence="3">DUF3800 domain-containing protein</fullName>
    </recommendedName>
</protein>
<dbReference type="OrthoDB" id="507950at2"/>
<proteinExistence type="predicted"/>
<dbReference type="KEGG" id="lci:LCK_p300003"/>
<organism evidence="1 2">
    <name type="scientific">Leuconostoc citreum (strain KM20)</name>
    <dbReference type="NCBI Taxonomy" id="349519"/>
    <lineage>
        <taxon>Bacteria</taxon>
        <taxon>Bacillati</taxon>
        <taxon>Bacillota</taxon>
        <taxon>Bacilli</taxon>
        <taxon>Lactobacillales</taxon>
        <taxon>Lactobacillaceae</taxon>
        <taxon>Leuconostoc</taxon>
    </lineage>
</organism>
<evidence type="ECO:0000313" key="1">
    <source>
        <dbReference type="EMBL" id="ACA83574.1"/>
    </source>
</evidence>
<name>B1N0G9_LEUCK</name>
<evidence type="ECO:0008006" key="3">
    <source>
        <dbReference type="Google" id="ProtNLM"/>
    </source>
</evidence>
<dbReference type="AlphaFoldDB" id="B1N0G9"/>
<dbReference type="RefSeq" id="WP_012304804.1">
    <property type="nucleotide sequence ID" value="NC_010467.1"/>
</dbReference>
<accession>B1N0G9</accession>
<dbReference type="Proteomes" id="UP000002166">
    <property type="component" value="Plasmid pLCK3"/>
</dbReference>
<gene>
    <name evidence="1" type="ordered locus">LCK_p300003</name>
</gene>
<sequence length="295" mass="33969">MNPTDYVLYVDESYTRLPKDPIGGFPLKFLTMSGIILNNAANSFVEQELNSYKLSLFGRTDVILHTAEVNAFSPASLSKPGNQSFRDQIILARPQYYEYNDPKNFLGYHEKIQDIFSNDILKGTLLSSTININKYKDVYIVDDNRVHNVVFSNIIQMFAQFLYFKGKEHSSPVTGKIIYEDCSHISNFYETYTKLLAVGNITLEPSTFQQIKGLSFVDKEDNSNSLQLIDYVPSHIGNKHMLDYRLKNDSNFSQAQYDKEYKSLYIMKAIKSLYYSGAMTNRDLRPDIFGSNFWI</sequence>
<dbReference type="EMBL" id="DQ489738">
    <property type="protein sequence ID" value="ACA83574.1"/>
    <property type="molecule type" value="Genomic_DNA"/>
</dbReference>
<keyword evidence="2" id="KW-1185">Reference proteome</keyword>
<keyword evidence="1" id="KW-0614">Plasmid</keyword>
<dbReference type="HOGENOM" id="CLU_942678_0_0_9"/>
<evidence type="ECO:0000313" key="2">
    <source>
        <dbReference type="Proteomes" id="UP000002166"/>
    </source>
</evidence>
<reference evidence="1 2" key="1">
    <citation type="journal article" date="2008" name="J. Bacteriol.">
        <title>Complete genome sequence of Leuconostoc citreum KM20.</title>
        <authorList>
            <person name="Kim J.F."/>
            <person name="Jeong H."/>
            <person name="Lee J.-S."/>
            <person name="Choi S.-H."/>
            <person name="Ha M."/>
            <person name="Hur C.-G."/>
            <person name="Kim J.-S."/>
            <person name="Lee S."/>
            <person name="Park H.-S."/>
            <person name="Park Y.-H."/>
            <person name="Oh T.K."/>
        </authorList>
    </citation>
    <scope>NUCLEOTIDE SEQUENCE [LARGE SCALE GENOMIC DNA]</scope>
    <source>
        <strain evidence="1 2">KM20</strain>
    </source>
</reference>